<proteinExistence type="predicted"/>
<evidence type="ECO:0000313" key="1">
    <source>
        <dbReference type="EMBL" id="KPH55408.1"/>
    </source>
</evidence>
<dbReference type="STRING" id="35818.HPU229336_03545"/>
<evidence type="ECO:0000313" key="3">
    <source>
        <dbReference type="Proteomes" id="UP000037997"/>
    </source>
</evidence>
<protein>
    <recommendedName>
        <fullName evidence="5">Tetratricopeptide repeat protein</fullName>
    </recommendedName>
</protein>
<reference evidence="2 4" key="2">
    <citation type="submission" date="2018-06" db="EMBL/GenBank/DDBJ databases">
        <authorList>
            <consortium name="Pathogen Informatics"/>
            <person name="Doyle S."/>
        </authorList>
    </citation>
    <scope>NUCLEOTIDE SEQUENCE [LARGE SCALE GENOMIC DNA]</scope>
    <source>
        <strain evidence="2 4">NCTC13156</strain>
    </source>
</reference>
<organism evidence="1 3">
    <name type="scientific">Helicobacter pullorum</name>
    <dbReference type="NCBI Taxonomy" id="35818"/>
    <lineage>
        <taxon>Bacteria</taxon>
        <taxon>Pseudomonadati</taxon>
        <taxon>Campylobacterota</taxon>
        <taxon>Epsilonproteobacteria</taxon>
        <taxon>Campylobacterales</taxon>
        <taxon>Helicobacteraceae</taxon>
        <taxon>Helicobacter</taxon>
    </lineage>
</organism>
<dbReference type="Proteomes" id="UP000037997">
    <property type="component" value="Unassembled WGS sequence"/>
</dbReference>
<reference evidence="1 3" key="1">
    <citation type="submission" date="2014-06" db="EMBL/GenBank/DDBJ databases">
        <title>Helicobacter pullorum isolates in fresh chicken meat - phenotypic and genotypic features.</title>
        <authorList>
            <person name="Borges V."/>
            <person name="Santos A."/>
            <person name="Correia C.B."/>
            <person name="Saraiva M."/>
            <person name="Menard A."/>
            <person name="Vieira L."/>
            <person name="Sampaio D.A."/>
            <person name="Gomes J.P."/>
            <person name="Oleastro M."/>
        </authorList>
    </citation>
    <scope>NUCLEOTIDE SEQUENCE [LARGE SCALE GENOMIC DNA]</scope>
    <source>
        <strain evidence="1 3">229334/12</strain>
    </source>
</reference>
<accession>A0A0N0LT11</accession>
<dbReference type="PATRIC" id="fig|35818.11.peg.1791"/>
<dbReference type="Gene3D" id="1.25.40.10">
    <property type="entry name" value="Tetratricopeptide repeat domain"/>
    <property type="match status" value="1"/>
</dbReference>
<dbReference type="RefSeq" id="WP_005022405.1">
    <property type="nucleotide sequence ID" value="NZ_CABKNZ010000041.1"/>
</dbReference>
<dbReference type="AlphaFoldDB" id="A0A0N0LT11"/>
<dbReference type="SUPFAM" id="SSF48452">
    <property type="entry name" value="TPR-like"/>
    <property type="match status" value="1"/>
</dbReference>
<gene>
    <name evidence="1" type="ORF">HPU229334_09070</name>
    <name evidence="2" type="ORF">NCTC13156_01225</name>
</gene>
<sequence>MKTLTLASIYEIQGHRHEAAEIYKTILQENPENIEAKIALKRLTSNRKNYGKANEEMLNFFISMDSQIEYNEFERWLLKLWN</sequence>
<dbReference type="GeneID" id="93196143"/>
<evidence type="ECO:0000313" key="4">
    <source>
        <dbReference type="Proteomes" id="UP000255269"/>
    </source>
</evidence>
<dbReference type="Proteomes" id="UP000255269">
    <property type="component" value="Unassembled WGS sequence"/>
</dbReference>
<name>A0A0N0LT11_9HELI</name>
<evidence type="ECO:0000313" key="2">
    <source>
        <dbReference type="EMBL" id="STQ88388.1"/>
    </source>
</evidence>
<evidence type="ECO:0008006" key="5">
    <source>
        <dbReference type="Google" id="ProtNLM"/>
    </source>
</evidence>
<dbReference type="EMBL" id="JNOC01000044">
    <property type="protein sequence ID" value="KPH55408.1"/>
    <property type="molecule type" value="Genomic_DNA"/>
</dbReference>
<dbReference type="OrthoDB" id="5334568at2"/>
<dbReference type="InterPro" id="IPR011990">
    <property type="entry name" value="TPR-like_helical_dom_sf"/>
</dbReference>
<dbReference type="EMBL" id="UGJF01000001">
    <property type="protein sequence ID" value="STQ88388.1"/>
    <property type="molecule type" value="Genomic_DNA"/>
</dbReference>